<feature type="transmembrane region" description="Helical" evidence="1">
    <location>
        <begin position="333"/>
        <end position="356"/>
    </location>
</feature>
<accession>A0ABR0KIT2</accession>
<dbReference type="Proteomes" id="UP001345013">
    <property type="component" value="Unassembled WGS sequence"/>
</dbReference>
<dbReference type="EMBL" id="JAVRRG010000017">
    <property type="protein sequence ID" value="KAK5097715.1"/>
    <property type="molecule type" value="Genomic_DNA"/>
</dbReference>
<gene>
    <name evidence="2" type="ORF">LTR24_002182</name>
</gene>
<feature type="transmembrane region" description="Helical" evidence="1">
    <location>
        <begin position="209"/>
        <end position="231"/>
    </location>
</feature>
<evidence type="ECO:0008006" key="4">
    <source>
        <dbReference type="Google" id="ProtNLM"/>
    </source>
</evidence>
<keyword evidence="1" id="KW-1133">Transmembrane helix</keyword>
<organism evidence="2 3">
    <name type="scientific">Lithohypha guttulata</name>
    <dbReference type="NCBI Taxonomy" id="1690604"/>
    <lineage>
        <taxon>Eukaryota</taxon>
        <taxon>Fungi</taxon>
        <taxon>Dikarya</taxon>
        <taxon>Ascomycota</taxon>
        <taxon>Pezizomycotina</taxon>
        <taxon>Eurotiomycetes</taxon>
        <taxon>Chaetothyriomycetidae</taxon>
        <taxon>Chaetothyriales</taxon>
        <taxon>Trichomeriaceae</taxon>
        <taxon>Lithohypha</taxon>
    </lineage>
</organism>
<evidence type="ECO:0000313" key="2">
    <source>
        <dbReference type="EMBL" id="KAK5097715.1"/>
    </source>
</evidence>
<reference evidence="2 3" key="1">
    <citation type="submission" date="2023-08" db="EMBL/GenBank/DDBJ databases">
        <title>Black Yeasts Isolated from many extreme environments.</title>
        <authorList>
            <person name="Coleine C."/>
            <person name="Stajich J.E."/>
            <person name="Selbmann L."/>
        </authorList>
    </citation>
    <scope>NUCLEOTIDE SEQUENCE [LARGE SCALE GENOMIC DNA]</scope>
    <source>
        <strain evidence="2 3">CCFEE 5885</strain>
    </source>
</reference>
<protein>
    <recommendedName>
        <fullName evidence="4">Tetraspanin</fullName>
    </recommendedName>
</protein>
<sequence length="377" mass="41589">MIRSPQQRLSTRFSGVSKVDTLSAIGLILLRHDPGGRRLERPLAPGSATQVRPQKPHLWLCRLSFKLGARTTATALSSHLVISLCGGLSFPLIFAVSNTFFSLLTCWFMVVEQDSTDISLGRQHTIPGDINSSSSNGNNNIDWANTTNTLTTPTTMARKTLFVFIGFNITFLLCAGLHLFIPLFTRARIAKPPTLASTASNLLLDQCPLTASIINAGLMFLSFLISLPAIFRAKNLVLLQIHAWLIVVAALFTLGIGLDIWFSTLQTRANLEPVWMSQDTFIQSMLQFKFKCCGYNDPDVFVKDGTCPNAAEVARHGGCIGPFGVYANKFLDMVFTTFFGFVAVDGLVLLSVLCVIKERKEQIRYTLIDEKKRYGGI</sequence>
<feature type="transmembrane region" description="Helical" evidence="1">
    <location>
        <begin position="243"/>
        <end position="262"/>
    </location>
</feature>
<keyword evidence="1" id="KW-0472">Membrane</keyword>
<proteinExistence type="predicted"/>
<comment type="caution">
    <text evidence="2">The sequence shown here is derived from an EMBL/GenBank/DDBJ whole genome shotgun (WGS) entry which is preliminary data.</text>
</comment>
<keyword evidence="3" id="KW-1185">Reference proteome</keyword>
<feature type="transmembrane region" description="Helical" evidence="1">
    <location>
        <begin position="161"/>
        <end position="181"/>
    </location>
</feature>
<keyword evidence="1" id="KW-0812">Transmembrane</keyword>
<evidence type="ECO:0000313" key="3">
    <source>
        <dbReference type="Proteomes" id="UP001345013"/>
    </source>
</evidence>
<evidence type="ECO:0000256" key="1">
    <source>
        <dbReference type="SAM" id="Phobius"/>
    </source>
</evidence>
<name>A0ABR0KIT2_9EURO</name>